<dbReference type="RefSeq" id="WP_209985168.1">
    <property type="nucleotide sequence ID" value="NZ_JAGINO010000016.1"/>
</dbReference>
<gene>
    <name evidence="1" type="ORF">QO018_003995</name>
</gene>
<dbReference type="EMBL" id="JAUSVU010000016">
    <property type="protein sequence ID" value="MDQ0535117.1"/>
    <property type="molecule type" value="Genomic_DNA"/>
</dbReference>
<dbReference type="Pfam" id="PF20188">
    <property type="entry name" value="DUF6551"/>
    <property type="match status" value="1"/>
</dbReference>
<dbReference type="InterPro" id="IPR046681">
    <property type="entry name" value="DUF6551"/>
</dbReference>
<reference evidence="1 2" key="1">
    <citation type="submission" date="2023-07" db="EMBL/GenBank/DDBJ databases">
        <title>Genomic Encyclopedia of Type Strains, Phase IV (KMG-IV): sequencing the most valuable type-strain genomes for metagenomic binning, comparative biology and taxonomic classification.</title>
        <authorList>
            <person name="Goeker M."/>
        </authorList>
    </citation>
    <scope>NUCLEOTIDE SEQUENCE [LARGE SCALE GENOMIC DNA]</scope>
    <source>
        <strain evidence="1 2">DSM 19922</strain>
    </source>
</reference>
<evidence type="ECO:0000313" key="2">
    <source>
        <dbReference type="Proteomes" id="UP001244552"/>
    </source>
</evidence>
<comment type="caution">
    <text evidence="1">The sequence shown here is derived from an EMBL/GenBank/DDBJ whole genome shotgun (WGS) entry which is preliminary data.</text>
</comment>
<sequence length="280" mass="30706">MSLHSDFQPSQTIGQRPDLRWLPVGILVSDPMYQRPTNTLRSGRLIRAIAEGFAWHRLKAPTVSDRGDGSFAIIDGQHTIEAAKLHGGIPELPCLVVVVPGSRSEADGFVACNEQRIKVNEFQLYHAKLAAGDPDALQIDAICRAAAVSIPRFPIPADKMAPRQTLAIKAIDIAMRKHGDGPVIRALSALADAHGDSGGELRAQVIRALIDLIVACGEQHAIDRDRLVKVLSETTSEELIEAARTDRRHNRRPTETNVQAAIVARYNQRLPEDRRLPAPF</sequence>
<evidence type="ECO:0008006" key="3">
    <source>
        <dbReference type="Google" id="ProtNLM"/>
    </source>
</evidence>
<protein>
    <recommendedName>
        <fullName evidence="3">ParB/Sulfiredoxin domain-containing protein</fullName>
    </recommendedName>
</protein>
<keyword evidence="2" id="KW-1185">Reference proteome</keyword>
<name>A0ABU0MNS1_9PROT</name>
<accession>A0ABU0MNS1</accession>
<organism evidence="1 2">
    <name type="scientific">Azospirillum picis</name>
    <dbReference type="NCBI Taxonomy" id="488438"/>
    <lineage>
        <taxon>Bacteria</taxon>
        <taxon>Pseudomonadati</taxon>
        <taxon>Pseudomonadota</taxon>
        <taxon>Alphaproteobacteria</taxon>
        <taxon>Rhodospirillales</taxon>
        <taxon>Azospirillaceae</taxon>
        <taxon>Azospirillum</taxon>
    </lineage>
</organism>
<dbReference type="Proteomes" id="UP001244552">
    <property type="component" value="Unassembled WGS sequence"/>
</dbReference>
<proteinExistence type="predicted"/>
<evidence type="ECO:0000313" key="1">
    <source>
        <dbReference type="EMBL" id="MDQ0535117.1"/>
    </source>
</evidence>